<proteinExistence type="predicted"/>
<feature type="compositionally biased region" description="Low complexity" evidence="1">
    <location>
        <begin position="36"/>
        <end position="53"/>
    </location>
</feature>
<sequence length="493" mass="57304">MASIRGRGPRERGLSRRGRGPSIQPNLSDIFENFQPSDLSTDLSLSISPSSSSRPNHKDKYAMTDFPELSSPNTFSPLQLDSPSFKTVTSSRISPHSIKQNKSQSIIYQSPTQTSPRPITTSYPYIAKPFFDRFCTMEIPVLLDQYFDEPKRLADALVNPLYFRFPEDHSKRHIFYEFILEDTNFVFISDVFDKIDKDKLLFLKIKLCKILTQEQWGNPNSKKLFSQRFPVPDFNYWDYIKAWTYLLYGQIPGNSLSWFIYFDKNFQLDIPFWFLKWWDKYDPTTDILPPNVKEGYQYWISHFDKPSAWDFIPDLLIYFKQFSLTWILMLEYAIMDKLIGNINVPYLGRQTKIKWWSGMNIADLGTQKVASWFNENPTLCKTLIDQSPFLMAKSQSRAQLAAASSRLATASTPEELRLIVKDMNKAMSTISSQMETGSSGKDDRDFSDDDDPPDSFVTTNQSHSIFDLIRFTRLILSSHYYYLPDNVSTEHNK</sequence>
<name>A0AAE0EBI5_9ROSI</name>
<organism evidence="2 3">
    <name type="scientific">Dipteronia sinensis</name>
    <dbReference type="NCBI Taxonomy" id="43782"/>
    <lineage>
        <taxon>Eukaryota</taxon>
        <taxon>Viridiplantae</taxon>
        <taxon>Streptophyta</taxon>
        <taxon>Embryophyta</taxon>
        <taxon>Tracheophyta</taxon>
        <taxon>Spermatophyta</taxon>
        <taxon>Magnoliopsida</taxon>
        <taxon>eudicotyledons</taxon>
        <taxon>Gunneridae</taxon>
        <taxon>Pentapetalae</taxon>
        <taxon>rosids</taxon>
        <taxon>malvids</taxon>
        <taxon>Sapindales</taxon>
        <taxon>Sapindaceae</taxon>
        <taxon>Hippocastanoideae</taxon>
        <taxon>Acereae</taxon>
        <taxon>Dipteronia</taxon>
    </lineage>
</organism>
<evidence type="ECO:0000313" key="2">
    <source>
        <dbReference type="EMBL" id="KAK3222293.1"/>
    </source>
</evidence>
<dbReference type="Proteomes" id="UP001281410">
    <property type="component" value="Unassembled WGS sequence"/>
</dbReference>
<feature type="region of interest" description="Disordered" evidence="1">
    <location>
        <begin position="1"/>
        <end position="65"/>
    </location>
</feature>
<dbReference type="AlphaFoldDB" id="A0AAE0EBI5"/>
<accession>A0AAE0EBI5</accession>
<evidence type="ECO:0000313" key="3">
    <source>
        <dbReference type="Proteomes" id="UP001281410"/>
    </source>
</evidence>
<gene>
    <name evidence="2" type="ORF">Dsin_009318</name>
</gene>
<dbReference type="PANTHER" id="PTHR48434:SF1">
    <property type="entry name" value="(RAPE) HYPOTHETICAL PROTEIN"/>
    <property type="match status" value="1"/>
</dbReference>
<feature type="region of interest" description="Disordered" evidence="1">
    <location>
        <begin position="430"/>
        <end position="458"/>
    </location>
</feature>
<dbReference type="EMBL" id="JANJYJ010000003">
    <property type="protein sequence ID" value="KAK3222293.1"/>
    <property type="molecule type" value="Genomic_DNA"/>
</dbReference>
<feature type="compositionally biased region" description="Polar residues" evidence="1">
    <location>
        <begin position="430"/>
        <end position="439"/>
    </location>
</feature>
<protein>
    <submittedName>
        <fullName evidence="2">Uncharacterized protein</fullName>
    </submittedName>
</protein>
<reference evidence="2" key="1">
    <citation type="journal article" date="2023" name="Plant J.">
        <title>Genome sequences and population genomics provide insights into the demographic history, inbreeding, and mutation load of two 'living fossil' tree species of Dipteronia.</title>
        <authorList>
            <person name="Feng Y."/>
            <person name="Comes H.P."/>
            <person name="Chen J."/>
            <person name="Zhu S."/>
            <person name="Lu R."/>
            <person name="Zhang X."/>
            <person name="Li P."/>
            <person name="Qiu J."/>
            <person name="Olsen K.M."/>
            <person name="Qiu Y."/>
        </authorList>
    </citation>
    <scope>NUCLEOTIDE SEQUENCE</scope>
    <source>
        <strain evidence="2">NBL</strain>
    </source>
</reference>
<dbReference type="PANTHER" id="PTHR48434">
    <property type="entry name" value="(RAPE) HYPOTHETICAL PROTEIN"/>
    <property type="match status" value="1"/>
</dbReference>
<comment type="caution">
    <text evidence="2">The sequence shown here is derived from an EMBL/GenBank/DDBJ whole genome shotgun (WGS) entry which is preliminary data.</text>
</comment>
<evidence type="ECO:0000256" key="1">
    <source>
        <dbReference type="SAM" id="MobiDB-lite"/>
    </source>
</evidence>
<keyword evidence="3" id="KW-1185">Reference proteome</keyword>